<reference evidence="1" key="1">
    <citation type="journal article" date="2021" name="Proc. Natl. Acad. Sci. U.S.A.">
        <title>A Catalog of Tens of Thousands of Viruses from Human Metagenomes Reveals Hidden Associations with Chronic Diseases.</title>
        <authorList>
            <person name="Tisza M.J."/>
            <person name="Buck C.B."/>
        </authorList>
    </citation>
    <scope>NUCLEOTIDE SEQUENCE</scope>
    <source>
        <strain evidence="1">CtnPP24</strain>
    </source>
</reference>
<evidence type="ECO:0000313" key="1">
    <source>
        <dbReference type="EMBL" id="DAF87330.1"/>
    </source>
</evidence>
<name>A0A8S5TYS3_9CAUD</name>
<dbReference type="EMBL" id="BK015962">
    <property type="protein sequence ID" value="DAF87330.1"/>
    <property type="molecule type" value="Genomic_DNA"/>
</dbReference>
<proteinExistence type="predicted"/>
<sequence length="67" mass="7980">MWMIYGKRTKAPYEDKQFRMLTSKGMRTTDSSKAMMFVEKKDAEAFLEKVKAGKTYYDPIFEIRKAR</sequence>
<accession>A0A8S5TYS3</accession>
<protein>
    <submittedName>
        <fullName evidence="1">Uncharacterized protein</fullName>
    </submittedName>
</protein>
<organism evidence="1">
    <name type="scientific">Siphoviridae sp. ctnPP24</name>
    <dbReference type="NCBI Taxonomy" id="2825662"/>
    <lineage>
        <taxon>Viruses</taxon>
        <taxon>Duplodnaviria</taxon>
        <taxon>Heunggongvirae</taxon>
        <taxon>Uroviricota</taxon>
        <taxon>Caudoviricetes</taxon>
    </lineage>
</organism>